<dbReference type="PANTHER" id="PTHR37423:SF2">
    <property type="entry name" value="MEMBRANE-BOUND LYTIC MUREIN TRANSGLYCOSYLASE C"/>
    <property type="match status" value="1"/>
</dbReference>
<keyword evidence="5" id="KW-1185">Reference proteome</keyword>
<dbReference type="GO" id="GO:0016020">
    <property type="term" value="C:membrane"/>
    <property type="evidence" value="ECO:0007669"/>
    <property type="project" value="InterPro"/>
</dbReference>
<dbReference type="RefSeq" id="WP_180551366.1">
    <property type="nucleotide sequence ID" value="NZ_JBHUEP010000007.1"/>
</dbReference>
<dbReference type="EMBL" id="JACCKX010000001">
    <property type="protein sequence ID" value="NZA03113.1"/>
    <property type="molecule type" value="Genomic_DNA"/>
</dbReference>
<dbReference type="GO" id="GO:0000270">
    <property type="term" value="P:peptidoglycan metabolic process"/>
    <property type="evidence" value="ECO:0007669"/>
    <property type="project" value="InterPro"/>
</dbReference>
<feature type="signal peptide" evidence="2">
    <location>
        <begin position="1"/>
        <end position="35"/>
    </location>
</feature>
<evidence type="ECO:0000256" key="2">
    <source>
        <dbReference type="SAM" id="SignalP"/>
    </source>
</evidence>
<evidence type="ECO:0000313" key="5">
    <source>
        <dbReference type="Proteomes" id="UP000589716"/>
    </source>
</evidence>
<organism evidence="4 5">
    <name type="scientific">Ottowia beijingensis</name>
    <dbReference type="NCBI Taxonomy" id="1207057"/>
    <lineage>
        <taxon>Bacteria</taxon>
        <taxon>Pseudomonadati</taxon>
        <taxon>Pseudomonadota</taxon>
        <taxon>Betaproteobacteria</taxon>
        <taxon>Burkholderiales</taxon>
        <taxon>Comamonadaceae</taxon>
        <taxon>Ottowia</taxon>
    </lineage>
</organism>
<dbReference type="InterPro" id="IPR023346">
    <property type="entry name" value="Lysozyme-like_dom_sf"/>
</dbReference>
<name>A0A853IYV2_9BURK</name>
<dbReference type="PANTHER" id="PTHR37423">
    <property type="entry name" value="SOLUBLE LYTIC MUREIN TRANSGLYCOSYLASE-RELATED"/>
    <property type="match status" value="1"/>
</dbReference>
<proteinExistence type="inferred from homology"/>
<comment type="caution">
    <text evidence="4">The sequence shown here is derived from an EMBL/GenBank/DDBJ whole genome shotgun (WGS) entry which is preliminary data.</text>
</comment>
<dbReference type="PROSITE" id="PS00922">
    <property type="entry name" value="TRANSGLYCOSYLASE"/>
    <property type="match status" value="1"/>
</dbReference>
<dbReference type="Pfam" id="PF01464">
    <property type="entry name" value="SLT"/>
    <property type="match status" value="1"/>
</dbReference>
<gene>
    <name evidence="4" type="ORF">H0I39_17775</name>
</gene>
<dbReference type="Gene3D" id="1.10.530.10">
    <property type="match status" value="1"/>
</dbReference>
<comment type="similarity">
    <text evidence="1">Belongs to the transglycosylase Slt family.</text>
</comment>
<dbReference type="GO" id="GO:0008933">
    <property type="term" value="F:peptidoglycan lytic transglycosylase activity"/>
    <property type="evidence" value="ECO:0007669"/>
    <property type="project" value="InterPro"/>
</dbReference>
<evidence type="ECO:0000313" key="4">
    <source>
        <dbReference type="EMBL" id="NZA03113.1"/>
    </source>
</evidence>
<feature type="chain" id="PRO_5032880808" evidence="2">
    <location>
        <begin position="36"/>
        <end position="349"/>
    </location>
</feature>
<dbReference type="InterPro" id="IPR000189">
    <property type="entry name" value="Transglyc_AS"/>
</dbReference>
<evidence type="ECO:0000259" key="3">
    <source>
        <dbReference type="Pfam" id="PF01464"/>
    </source>
</evidence>
<reference evidence="4 5" key="1">
    <citation type="submission" date="2020-07" db="EMBL/GenBank/DDBJ databases">
        <authorList>
            <person name="Maaloum M."/>
        </authorList>
    </citation>
    <scope>NUCLEOTIDE SEQUENCE [LARGE SCALE GENOMIC DNA]</scope>
    <source>
        <strain evidence="4 5">GCS-AN-3</strain>
    </source>
</reference>
<keyword evidence="2" id="KW-0732">Signal</keyword>
<dbReference type="InterPro" id="IPR008258">
    <property type="entry name" value="Transglycosylase_SLT_dom_1"/>
</dbReference>
<dbReference type="Proteomes" id="UP000589716">
    <property type="component" value="Unassembled WGS sequence"/>
</dbReference>
<accession>A0A853IYV2</accession>
<feature type="domain" description="Transglycosylase SLT" evidence="3">
    <location>
        <begin position="124"/>
        <end position="244"/>
    </location>
</feature>
<protein>
    <submittedName>
        <fullName evidence="4">Lytic transglycosylase domain-containing protein</fullName>
    </submittedName>
</protein>
<dbReference type="AlphaFoldDB" id="A0A853IYV2"/>
<evidence type="ECO:0000256" key="1">
    <source>
        <dbReference type="ARBA" id="ARBA00007734"/>
    </source>
</evidence>
<dbReference type="SUPFAM" id="SSF53955">
    <property type="entry name" value="Lysozyme-like"/>
    <property type="match status" value="1"/>
</dbReference>
<sequence length="349" mass="36919">MTHHHSASGLSRFARRVRLSALGVALSALHLGAHADLWTYVDDKGITHFAASQVDERYQLFYKGSDAGKLNLTQGGAAAAALAPEPKQPRVGLKAKKGEPKFEVPRRFANIDSSKSYKNVQKHMRAAAKTHQVDYELLKAVIAAESGFDPEAVSPKGAVGLMQLMPPTAQQYGVVADRDGRKDRKGNPLPARSVEEKLTDPQININAGARYLAYLIKLFKGELELAVAAYNAGEGAVQRAGNKIPKYKETQGYVKTVMGLYGVFKPEQTVVADARATPAQPVARAAGRVGGRVRVELAGAGKAIEAATPAAVAPAADAAASVLTPVLFTVPRLGADVRVDSTTSTSSGS</sequence>
<dbReference type="CDD" id="cd00254">
    <property type="entry name" value="LT-like"/>
    <property type="match status" value="1"/>
</dbReference>